<evidence type="ECO:0000256" key="4">
    <source>
        <dbReference type="ARBA" id="ARBA00023002"/>
    </source>
</evidence>
<dbReference type="PIRSF" id="PIRSF500134">
    <property type="entry name" value="UDPglc_DH_bac"/>
    <property type="match status" value="1"/>
</dbReference>
<dbReference type="Gene3D" id="3.40.50.720">
    <property type="entry name" value="NAD(P)-binding Rossmann-like Domain"/>
    <property type="match status" value="2"/>
</dbReference>
<dbReference type="AlphaFoldDB" id="A0A662DBL1"/>
<dbReference type="Pfam" id="PF00984">
    <property type="entry name" value="UDPG_MGDP_dh"/>
    <property type="match status" value="1"/>
</dbReference>
<feature type="binding site" evidence="10">
    <location>
        <position position="330"/>
    </location>
    <ligand>
        <name>NAD(+)</name>
        <dbReference type="ChEBI" id="CHEBI:57540"/>
    </ligand>
</feature>
<keyword evidence="4 7" id="KW-0560">Oxidoreductase</keyword>
<evidence type="ECO:0000256" key="7">
    <source>
        <dbReference type="PIRNR" id="PIRNR000124"/>
    </source>
</evidence>
<comment type="similarity">
    <text evidence="2 7">Belongs to the UDP-glucose/GDP-mannose dehydrogenase family.</text>
</comment>
<dbReference type="InterPro" id="IPR014027">
    <property type="entry name" value="UDP-Glc/GDP-Man_DH_C"/>
</dbReference>
<dbReference type="Pfam" id="PF03720">
    <property type="entry name" value="UDPG_MGDP_dh_C"/>
    <property type="match status" value="1"/>
</dbReference>
<evidence type="ECO:0000256" key="9">
    <source>
        <dbReference type="PIRSR" id="PIRSR500134-2"/>
    </source>
</evidence>
<evidence type="ECO:0000256" key="10">
    <source>
        <dbReference type="PIRSR" id="PIRSR500134-3"/>
    </source>
</evidence>
<dbReference type="InterPro" id="IPR014026">
    <property type="entry name" value="UDP-Glc/GDP-Man_DH_dimer"/>
</dbReference>
<comment type="catalytic activity">
    <reaction evidence="6 7">
        <text>UDP-alpha-D-glucose + 2 NAD(+) + H2O = UDP-alpha-D-glucuronate + 2 NADH + 3 H(+)</text>
        <dbReference type="Rhea" id="RHEA:23596"/>
        <dbReference type="ChEBI" id="CHEBI:15377"/>
        <dbReference type="ChEBI" id="CHEBI:15378"/>
        <dbReference type="ChEBI" id="CHEBI:57540"/>
        <dbReference type="ChEBI" id="CHEBI:57945"/>
        <dbReference type="ChEBI" id="CHEBI:58052"/>
        <dbReference type="ChEBI" id="CHEBI:58885"/>
        <dbReference type="EC" id="1.1.1.22"/>
    </reaction>
</comment>
<feature type="binding site" evidence="10">
    <location>
        <position position="30"/>
    </location>
    <ligand>
        <name>NAD(+)</name>
        <dbReference type="ChEBI" id="CHEBI:57540"/>
    </ligand>
</feature>
<evidence type="ECO:0000256" key="1">
    <source>
        <dbReference type="ARBA" id="ARBA00004701"/>
    </source>
</evidence>
<evidence type="ECO:0000313" key="13">
    <source>
        <dbReference type="Proteomes" id="UP000267654"/>
    </source>
</evidence>
<feature type="binding site" evidence="10">
    <location>
        <position position="155"/>
    </location>
    <ligand>
        <name>NAD(+)</name>
        <dbReference type="ChEBI" id="CHEBI:57540"/>
    </ligand>
</feature>
<dbReference type="GO" id="GO:0000271">
    <property type="term" value="P:polysaccharide biosynthetic process"/>
    <property type="evidence" value="ECO:0007669"/>
    <property type="project" value="InterPro"/>
</dbReference>
<feature type="domain" description="UDP-glucose/GDP-mannose dehydrogenase C-terminal" evidence="11">
    <location>
        <begin position="316"/>
        <end position="417"/>
    </location>
</feature>
<dbReference type="Proteomes" id="UP000267654">
    <property type="component" value="Unassembled WGS sequence"/>
</dbReference>
<feature type="active site" description="Nucleophile" evidence="8">
    <location>
        <position position="262"/>
    </location>
</feature>
<accession>A0A662DBL1</accession>
<dbReference type="Gene3D" id="1.20.5.100">
    <property type="entry name" value="Cytochrome c1, transmembrane anchor, C-terminal"/>
    <property type="match status" value="1"/>
</dbReference>
<dbReference type="GO" id="GO:0051287">
    <property type="term" value="F:NAD binding"/>
    <property type="evidence" value="ECO:0007669"/>
    <property type="project" value="InterPro"/>
</dbReference>
<dbReference type="SUPFAM" id="SSF51735">
    <property type="entry name" value="NAD(P)-binding Rossmann-fold domains"/>
    <property type="match status" value="1"/>
</dbReference>
<evidence type="ECO:0000256" key="3">
    <source>
        <dbReference type="ARBA" id="ARBA00012954"/>
    </source>
</evidence>
<protein>
    <recommendedName>
        <fullName evidence="3 7">UDP-glucose 6-dehydrogenase</fullName>
        <ecNumber evidence="3 7">1.1.1.22</ecNumber>
    </recommendedName>
</protein>
<dbReference type="SMART" id="SM00984">
    <property type="entry name" value="UDPG_MGDP_dh_C"/>
    <property type="match status" value="1"/>
</dbReference>
<dbReference type="GO" id="GO:0003979">
    <property type="term" value="F:UDP-glucose 6-dehydrogenase activity"/>
    <property type="evidence" value="ECO:0007669"/>
    <property type="project" value="UniProtKB-EC"/>
</dbReference>
<evidence type="ECO:0000256" key="6">
    <source>
        <dbReference type="ARBA" id="ARBA00047473"/>
    </source>
</evidence>
<comment type="caution">
    <text evidence="12">The sequence shown here is derived from an EMBL/GenBank/DDBJ whole genome shotgun (WGS) entry which is preliminary data.</text>
</comment>
<evidence type="ECO:0000256" key="2">
    <source>
        <dbReference type="ARBA" id="ARBA00006601"/>
    </source>
</evidence>
<gene>
    <name evidence="12" type="ORF">DRI96_03470</name>
</gene>
<feature type="binding site" evidence="9">
    <location>
        <begin position="251"/>
        <end position="255"/>
    </location>
    <ligand>
        <name>substrate</name>
    </ligand>
</feature>
<evidence type="ECO:0000259" key="11">
    <source>
        <dbReference type="SMART" id="SM00984"/>
    </source>
</evidence>
<dbReference type="InterPro" id="IPR008927">
    <property type="entry name" value="6-PGluconate_DH-like_C_sf"/>
</dbReference>
<feature type="binding site" evidence="9">
    <location>
        <begin position="152"/>
        <end position="155"/>
    </location>
    <ligand>
        <name>substrate</name>
    </ligand>
</feature>
<keyword evidence="5 7" id="KW-0520">NAD</keyword>
<dbReference type="EC" id="1.1.1.22" evidence="3 7"/>
<dbReference type="NCBIfam" id="TIGR03026">
    <property type="entry name" value="NDP-sugDHase"/>
    <property type="match status" value="1"/>
</dbReference>
<comment type="pathway">
    <text evidence="1">Nucleotide-sugar biosynthesis; UDP-alpha-D-glucuronate biosynthesis; UDP-alpha-D-glucuronate from UDP-alpha-D-glucose: step 1/1.</text>
</comment>
<dbReference type="EMBL" id="QMQB01000108">
    <property type="protein sequence ID" value="RLE13130.1"/>
    <property type="molecule type" value="Genomic_DNA"/>
</dbReference>
<dbReference type="InterPro" id="IPR036291">
    <property type="entry name" value="NAD(P)-bd_dom_sf"/>
</dbReference>
<evidence type="ECO:0000256" key="8">
    <source>
        <dbReference type="PIRSR" id="PIRSR500134-1"/>
    </source>
</evidence>
<name>A0A662DBL1_UNCAE</name>
<feature type="binding site" evidence="10">
    <location>
        <position position="35"/>
    </location>
    <ligand>
        <name>NAD(+)</name>
        <dbReference type="ChEBI" id="CHEBI:57540"/>
    </ligand>
</feature>
<sequence>MNICIIGTGYVGLVTGVGLAELGNRVVCVDIDRDKIDKLKRGVVPFYEKGLDELVKKNLKEKRVFFTTHLEEGINDSRIIFIAVGTPSREDGEADLSQVIQVAEDLARLMQGYKIIVVKSTVPVGTFQLIRKIFTREKKEGVDFDIVSNPEFLREGDAVYDFFNPTRIIIGIEKGREKVADELIQLFRPLNAPIIKTSIINAQMIKYASNVFLASRVSFINEIANICERVGADVNEIAKGMSFDKRLGEGYLQAGIGFGGPCLIKDLKALIKMAESYGYEAEHLKSILNKNEHQISHIVLKVKKIVGEVLYGKIIGVLGLTFKPGTNDVRSSLALRIIDLLKREGANIRAYDPCGIEEAKMCISDIDFCTDPYEVATGADAILILTGWEEFKKIDFLRLKKLLREPIIIDGVNLLDPEKIRSAGFVYRGVGR</sequence>
<feature type="binding site" evidence="10">
    <location>
        <position position="86"/>
    </location>
    <ligand>
        <name>NAD(+)</name>
        <dbReference type="ChEBI" id="CHEBI:57540"/>
    </ligand>
</feature>
<dbReference type="PIRSF" id="PIRSF000124">
    <property type="entry name" value="UDPglc_GDPman_dh"/>
    <property type="match status" value="1"/>
</dbReference>
<evidence type="ECO:0000313" key="12">
    <source>
        <dbReference type="EMBL" id="RLE13130.1"/>
    </source>
</evidence>
<evidence type="ECO:0000256" key="5">
    <source>
        <dbReference type="ARBA" id="ARBA00023027"/>
    </source>
</evidence>
<feature type="binding site" evidence="10">
    <location>
        <position position="265"/>
    </location>
    <ligand>
        <name>NAD(+)</name>
        <dbReference type="ChEBI" id="CHEBI:57540"/>
    </ligand>
</feature>
<dbReference type="InterPro" id="IPR028357">
    <property type="entry name" value="UDPglc_DH_bac"/>
</dbReference>
<feature type="binding site" evidence="9">
    <location>
        <position position="259"/>
    </location>
    <ligand>
        <name>substrate</name>
    </ligand>
</feature>
<proteinExistence type="inferred from homology"/>
<reference evidence="12 13" key="1">
    <citation type="submission" date="2018-06" db="EMBL/GenBank/DDBJ databases">
        <title>Extensive metabolic versatility and redundancy in microbially diverse, dynamic hydrothermal sediments.</title>
        <authorList>
            <person name="Dombrowski N."/>
            <person name="Teske A."/>
            <person name="Baker B.J."/>
        </authorList>
    </citation>
    <scope>NUCLEOTIDE SEQUENCE [LARGE SCALE GENOMIC DNA]</scope>
    <source>
        <strain evidence="12">B19_G9</strain>
    </source>
</reference>
<dbReference type="UniPathway" id="UPA00038">
    <property type="reaction ID" value="UER00491"/>
</dbReference>
<dbReference type="PANTHER" id="PTHR43750:SF3">
    <property type="entry name" value="UDP-GLUCOSE 6-DEHYDROGENASE TUAD"/>
    <property type="match status" value="1"/>
</dbReference>
<dbReference type="InterPro" id="IPR001732">
    <property type="entry name" value="UDP-Glc/GDP-Man_DH_N"/>
</dbReference>
<dbReference type="InterPro" id="IPR036220">
    <property type="entry name" value="UDP-Glc/GDP-Man_DH_C_sf"/>
</dbReference>
<organism evidence="12 13">
    <name type="scientific">Aerophobetes bacterium</name>
    <dbReference type="NCBI Taxonomy" id="2030807"/>
    <lineage>
        <taxon>Bacteria</taxon>
        <taxon>Candidatus Aerophobota</taxon>
    </lineage>
</organism>
<feature type="binding site" evidence="10">
    <location>
        <position position="121"/>
    </location>
    <ligand>
        <name>NAD(+)</name>
        <dbReference type="ChEBI" id="CHEBI:57540"/>
    </ligand>
</feature>
<dbReference type="SUPFAM" id="SSF52413">
    <property type="entry name" value="UDP-glucose/GDP-mannose dehydrogenase C-terminal domain"/>
    <property type="match status" value="1"/>
</dbReference>
<feature type="binding site" evidence="9">
    <location>
        <position position="323"/>
    </location>
    <ligand>
        <name>substrate</name>
    </ligand>
</feature>
<dbReference type="InterPro" id="IPR017476">
    <property type="entry name" value="UDP-Glc/GDP-Man"/>
</dbReference>
<dbReference type="PANTHER" id="PTHR43750">
    <property type="entry name" value="UDP-GLUCOSE 6-DEHYDROGENASE TUAD"/>
    <property type="match status" value="1"/>
</dbReference>
<feature type="binding site" evidence="9">
    <location>
        <position position="206"/>
    </location>
    <ligand>
        <name>substrate</name>
    </ligand>
</feature>
<dbReference type="GO" id="GO:0006065">
    <property type="term" value="P:UDP-glucuronate biosynthetic process"/>
    <property type="evidence" value="ECO:0007669"/>
    <property type="project" value="UniProtKB-UniPathway"/>
</dbReference>
<dbReference type="SUPFAM" id="SSF48179">
    <property type="entry name" value="6-phosphogluconate dehydrogenase C-terminal domain-like"/>
    <property type="match status" value="1"/>
</dbReference>
<dbReference type="Pfam" id="PF03721">
    <property type="entry name" value="UDPG_MGDP_dh_N"/>
    <property type="match status" value="1"/>
</dbReference>